<gene>
    <name evidence="2" type="ORF">FocTR4_00006406</name>
</gene>
<dbReference type="Proteomes" id="UP000321331">
    <property type="component" value="Unassembled WGS sequence"/>
</dbReference>
<comment type="caution">
    <text evidence="2">The sequence shown here is derived from an EMBL/GenBank/DDBJ whole genome shotgun (WGS) entry which is preliminary data.</text>
</comment>
<accession>A0A5C6TN43</accession>
<name>A0A5C6TN43_FUSOC</name>
<protein>
    <submittedName>
        <fullName evidence="2">Uncharacterized protein</fullName>
    </submittedName>
</protein>
<reference evidence="2 3" key="1">
    <citation type="submission" date="2019-07" db="EMBL/GenBank/DDBJ databases">
        <title>The First High-Quality Draft Genome Sequence of the Causal Agent of the Current Panama Disease Epidemic.</title>
        <authorList>
            <person name="Warmington R.J."/>
            <person name="Kay W."/>
            <person name="Jeffries A."/>
            <person name="Bebber D."/>
            <person name="Moore K."/>
            <person name="Studholme D.J."/>
        </authorList>
    </citation>
    <scope>NUCLEOTIDE SEQUENCE [LARGE SCALE GENOMIC DNA]</scope>
    <source>
        <strain evidence="2 3">TR4</strain>
    </source>
</reference>
<evidence type="ECO:0000313" key="2">
    <source>
        <dbReference type="EMBL" id="TXC12246.1"/>
    </source>
</evidence>
<evidence type="ECO:0000313" key="3">
    <source>
        <dbReference type="Proteomes" id="UP000321331"/>
    </source>
</evidence>
<feature type="compositionally biased region" description="Basic and acidic residues" evidence="1">
    <location>
        <begin position="168"/>
        <end position="183"/>
    </location>
</feature>
<organism evidence="2 3">
    <name type="scientific">Fusarium oxysporum f. sp. cubense</name>
    <dbReference type="NCBI Taxonomy" id="61366"/>
    <lineage>
        <taxon>Eukaryota</taxon>
        <taxon>Fungi</taxon>
        <taxon>Dikarya</taxon>
        <taxon>Ascomycota</taxon>
        <taxon>Pezizomycotina</taxon>
        <taxon>Sordariomycetes</taxon>
        <taxon>Hypocreomycetidae</taxon>
        <taxon>Hypocreales</taxon>
        <taxon>Nectriaceae</taxon>
        <taxon>Fusarium</taxon>
        <taxon>Fusarium oxysporum species complex</taxon>
    </lineage>
</organism>
<dbReference type="AlphaFoldDB" id="A0A5C6TN43"/>
<proteinExistence type="predicted"/>
<sequence>MLLELSSNLQSQLGTFPFRRSDLLQVILTGLFWCYLFSSFHLLSPFSFSFSLPCNTWLVVHRLHQNGVCWNFFLLASFSYFRRVYPTLWSSSPQPPLPEATWLLMVLLGGREVKGECRYDLILLEPTKLSVWLMAQGQKNNDFYGYGTGVFLGSALEIDYGSSQTDTGRTRGYQEGERNTHIN</sequence>
<dbReference type="EMBL" id="VMNF01000003">
    <property type="protein sequence ID" value="TXC12246.1"/>
    <property type="molecule type" value="Genomic_DNA"/>
</dbReference>
<evidence type="ECO:0000256" key="1">
    <source>
        <dbReference type="SAM" id="MobiDB-lite"/>
    </source>
</evidence>
<feature type="region of interest" description="Disordered" evidence="1">
    <location>
        <begin position="162"/>
        <end position="183"/>
    </location>
</feature>